<sequence>MSVPISYTIQASAAPLSAMVRVRIRCRTDTGSHRWNLEMPRLLWASMGTEQAAAFITEQYFDAYPDTRALVGSTHISWAIATSLLDTEQYFAPEDDA</sequence>
<dbReference type="Proteomes" id="UP000248553">
    <property type="component" value="Unassembled WGS sequence"/>
</dbReference>
<reference evidence="2" key="1">
    <citation type="submission" date="2018-05" db="EMBL/GenBank/DDBJ databases">
        <authorList>
            <person name="Nie L."/>
        </authorList>
    </citation>
    <scope>NUCLEOTIDE SEQUENCE [LARGE SCALE GENOMIC DNA]</scope>
    <source>
        <strain evidence="2">NL</strain>
    </source>
</reference>
<dbReference type="AlphaFoldDB" id="A0A328BTW8"/>
<gene>
    <name evidence="1" type="ORF">DLM85_07020</name>
</gene>
<keyword evidence="2" id="KW-1185">Reference proteome</keyword>
<accession>A0A328BTW8</accession>
<comment type="caution">
    <text evidence="1">The sequence shown here is derived from an EMBL/GenBank/DDBJ whole genome shotgun (WGS) entry which is preliminary data.</text>
</comment>
<proteinExistence type="predicted"/>
<name>A0A328BTW8_9BACT</name>
<dbReference type="EMBL" id="QHKM01000001">
    <property type="protein sequence ID" value="RAK70577.1"/>
    <property type="molecule type" value="Genomic_DNA"/>
</dbReference>
<evidence type="ECO:0000313" key="2">
    <source>
        <dbReference type="Proteomes" id="UP000248553"/>
    </source>
</evidence>
<organism evidence="1 2">
    <name type="scientific">Hymenobacter edaphi</name>
    <dbReference type="NCBI Taxonomy" id="2211146"/>
    <lineage>
        <taxon>Bacteria</taxon>
        <taxon>Pseudomonadati</taxon>
        <taxon>Bacteroidota</taxon>
        <taxon>Cytophagia</taxon>
        <taxon>Cytophagales</taxon>
        <taxon>Hymenobacteraceae</taxon>
        <taxon>Hymenobacter</taxon>
    </lineage>
</organism>
<dbReference type="OrthoDB" id="884211at2"/>
<dbReference type="RefSeq" id="WP_111477327.1">
    <property type="nucleotide sequence ID" value="NZ_QHKM01000001.1"/>
</dbReference>
<evidence type="ECO:0000313" key="1">
    <source>
        <dbReference type="EMBL" id="RAK70577.1"/>
    </source>
</evidence>
<protein>
    <submittedName>
        <fullName evidence="1">Uncharacterized protein</fullName>
    </submittedName>
</protein>